<dbReference type="OrthoDB" id="5362292at2759"/>
<reference evidence="4 5" key="1">
    <citation type="journal article" date="2011" name="Science">
        <title>Comparative functional genomics of the fission yeasts.</title>
        <authorList>
            <person name="Rhind N."/>
            <person name="Chen Z."/>
            <person name="Yassour M."/>
            <person name="Thompson D.A."/>
            <person name="Haas B.J."/>
            <person name="Habib N."/>
            <person name="Wapinski I."/>
            <person name="Roy S."/>
            <person name="Lin M.F."/>
            <person name="Heiman D.I."/>
            <person name="Young S.K."/>
            <person name="Furuya K."/>
            <person name="Guo Y."/>
            <person name="Pidoux A."/>
            <person name="Chen H.M."/>
            <person name="Robbertse B."/>
            <person name="Goldberg J.M."/>
            <person name="Aoki K."/>
            <person name="Bayne E.H."/>
            <person name="Berlin A.M."/>
            <person name="Desjardins C.A."/>
            <person name="Dobbs E."/>
            <person name="Dukaj L."/>
            <person name="Fan L."/>
            <person name="FitzGerald M.G."/>
            <person name="French C."/>
            <person name="Gujja S."/>
            <person name="Hansen K."/>
            <person name="Keifenheim D."/>
            <person name="Levin J.Z."/>
            <person name="Mosher R.A."/>
            <person name="Mueller C.A."/>
            <person name="Pfiffner J."/>
            <person name="Priest M."/>
            <person name="Russ C."/>
            <person name="Smialowska A."/>
            <person name="Swoboda P."/>
            <person name="Sykes S.M."/>
            <person name="Vaughn M."/>
            <person name="Vengrova S."/>
            <person name="Yoder R."/>
            <person name="Zeng Q."/>
            <person name="Allshire R."/>
            <person name="Baulcombe D."/>
            <person name="Birren B.W."/>
            <person name="Brown W."/>
            <person name="Ekwall K."/>
            <person name="Kellis M."/>
            <person name="Leatherwood J."/>
            <person name="Levin H."/>
            <person name="Margalit H."/>
            <person name="Martienssen R."/>
            <person name="Nieduszynski C.A."/>
            <person name="Spatafora J.W."/>
            <person name="Friedman N."/>
            <person name="Dalgaard J.Z."/>
            <person name="Baumann P."/>
            <person name="Niki H."/>
            <person name="Regev A."/>
            <person name="Nusbaum C."/>
        </authorList>
    </citation>
    <scope>NUCLEOTIDE SEQUENCE [LARGE SCALE GENOMIC DNA]</scope>
    <source>
        <strain evidence="5">yFS286</strain>
    </source>
</reference>
<dbReference type="GO" id="GO:1903087">
    <property type="term" value="P:mitotic spindle pole body duplication"/>
    <property type="evidence" value="ECO:0007669"/>
    <property type="project" value="EnsemblFungi"/>
</dbReference>
<name>S9Q1N2_SCHOY</name>
<dbReference type="OMA" id="ACKSCYT"/>
<gene>
    <name evidence="4" type="ORF">SOCG_04446</name>
</gene>
<dbReference type="GO" id="GO:0061496">
    <property type="term" value="C:half bridge of mitotic spindle pole body"/>
    <property type="evidence" value="ECO:0007669"/>
    <property type="project" value="EnsemblFungi"/>
</dbReference>
<accession>S9Q1N2</accession>
<feature type="compositionally biased region" description="Basic and acidic residues" evidence="2">
    <location>
        <begin position="111"/>
        <end position="121"/>
    </location>
</feature>
<feature type="coiled-coil region" evidence="1">
    <location>
        <begin position="243"/>
        <end position="307"/>
    </location>
</feature>
<dbReference type="Proteomes" id="UP000016088">
    <property type="component" value="Unassembled WGS sequence"/>
</dbReference>
<dbReference type="GO" id="GO:0034993">
    <property type="term" value="C:meiotic nuclear membrane microtubule tethering complex"/>
    <property type="evidence" value="ECO:0007669"/>
    <property type="project" value="EnsemblFungi"/>
</dbReference>
<organism evidence="4 5">
    <name type="scientific">Schizosaccharomyces octosporus (strain yFS286)</name>
    <name type="common">Fission yeast</name>
    <name type="synonym">Octosporomyces octosporus</name>
    <dbReference type="NCBI Taxonomy" id="483514"/>
    <lineage>
        <taxon>Eukaryota</taxon>
        <taxon>Fungi</taxon>
        <taxon>Dikarya</taxon>
        <taxon>Ascomycota</taxon>
        <taxon>Taphrinomycotina</taxon>
        <taxon>Schizosaccharomycetes</taxon>
        <taxon>Schizosaccharomycetales</taxon>
        <taxon>Schizosaccharomycetaceae</taxon>
        <taxon>Schizosaccharomyces</taxon>
    </lineage>
</organism>
<evidence type="ECO:0000313" key="4">
    <source>
        <dbReference type="EMBL" id="EPX75201.1"/>
    </source>
</evidence>
<keyword evidence="5" id="KW-1185">Reference proteome</keyword>
<dbReference type="VEuPathDB" id="FungiDB:SOCG_04446"/>
<dbReference type="GO" id="GO:0071957">
    <property type="term" value="C:old mitotic spindle pole body"/>
    <property type="evidence" value="ECO:0007669"/>
    <property type="project" value="EnsemblFungi"/>
</dbReference>
<evidence type="ECO:0000256" key="2">
    <source>
        <dbReference type="SAM" id="MobiDB-lite"/>
    </source>
</evidence>
<proteinExistence type="predicted"/>
<evidence type="ECO:0000256" key="1">
    <source>
        <dbReference type="SAM" id="Coils"/>
    </source>
</evidence>
<protein>
    <submittedName>
        <fullName evidence="4">Spindle pole body protein Kms2</fullName>
    </submittedName>
</protein>
<evidence type="ECO:0000256" key="3">
    <source>
        <dbReference type="SAM" id="Phobius"/>
    </source>
</evidence>
<feature type="compositionally biased region" description="Polar residues" evidence="2">
    <location>
        <begin position="122"/>
        <end position="139"/>
    </location>
</feature>
<dbReference type="GeneID" id="25033408"/>
<feature type="region of interest" description="Disordered" evidence="2">
    <location>
        <begin position="91"/>
        <end position="139"/>
    </location>
</feature>
<dbReference type="EMBL" id="KE503206">
    <property type="protein sequence ID" value="EPX75201.1"/>
    <property type="molecule type" value="Genomic_DNA"/>
</dbReference>
<dbReference type="GO" id="GO:0140480">
    <property type="term" value="P:mitotic spindle pole body insertion into the nuclear envelope"/>
    <property type="evidence" value="ECO:0007669"/>
    <property type="project" value="EnsemblFungi"/>
</dbReference>
<evidence type="ECO:0000313" key="5">
    <source>
        <dbReference type="Proteomes" id="UP000016088"/>
    </source>
</evidence>
<dbReference type="AlphaFoldDB" id="S9Q1N2"/>
<keyword evidence="3" id="KW-0812">Transmembrane</keyword>
<dbReference type="HOGENOM" id="CLU_593331_0_0_1"/>
<feature type="coiled-coil region" evidence="1">
    <location>
        <begin position="166"/>
        <end position="207"/>
    </location>
</feature>
<keyword evidence="1" id="KW-0175">Coiled coil</keyword>
<keyword evidence="3" id="KW-0472">Membrane</keyword>
<sequence>MEEYIPFDEIVLQYDPNNAGKVSIRSFLEIVDDIEALRQPSSYPLLDSEQRQSAEDFIKDNEGIVVSTIEIKNLFYELTSQDPDRIPISKTILRNRARSRSHSGPNPYSKLSERRRLKDNDLSFQTPQKPAPMSQSTPFTEITNAKDIKNNIYGTRRRNGNHDETLAQLYERVQSQSDQLRAKEIEKQDLKEQNQKLSEELAESEEACKSCYTQAKTWEKKFRETLKESKEFSQQLESIHQEYEIQTAHITRLEQIIEAVENERMTESDHLQKTLDSKANLALLERNQQLEYQLKILREEYSQLKTRNPSSNISIPPPLTVSPICYPFRIPSLPVSKKMQADPQLTASLSLLASELDSQKQLLQKFNRIKENPSGVSEAWSNMRRRVTKNVTDHRFLQFALGSLLIFFFFHLVYFFFFRVGTILQWPFVYWLPSLAPDTQWSPT</sequence>
<feature type="transmembrane region" description="Helical" evidence="3">
    <location>
        <begin position="396"/>
        <end position="417"/>
    </location>
</feature>
<dbReference type="RefSeq" id="XP_013017646.1">
    <property type="nucleotide sequence ID" value="XM_013162192.1"/>
</dbReference>
<keyword evidence="3" id="KW-1133">Transmembrane helix</keyword>